<sequence length="276" mass="28106">MKTRMKYPSALLAALLAAGLAGCQADSDIAGLGGDIVEDCGTDGVCGNDDDNGGFGPNDGSNESPVFVDTDGDGEAETPVADGQNFVCTELAPSGSETEVGADGLIGGLLSDLLNLLGGGSLVNLLNSVSSPDNVIDGELGSFATFTTTVGGLGLLDSVELNVLLPGSMNLAGRYAVFGLSFPAGTVDASLLDQIEVVTFLNEVEQEHVTFSSVVVDLLGQNLVGGEPIWFGLKATKNFNRVALSIASALLSANVGEQMYAHELCLGGTFVDPPTN</sequence>
<feature type="chain" id="PRO_5046514278" description="Lipoprotein" evidence="2">
    <location>
        <begin position="26"/>
        <end position="276"/>
    </location>
</feature>
<gene>
    <name evidence="3" type="ORF">ABSH63_02930</name>
</gene>
<feature type="signal peptide" evidence="2">
    <location>
        <begin position="1"/>
        <end position="25"/>
    </location>
</feature>
<organism evidence="3 4">
    <name type="scientific">Sinimarinibacterium thermocellulolyticum</name>
    <dbReference type="NCBI Taxonomy" id="3170016"/>
    <lineage>
        <taxon>Bacteria</taxon>
        <taxon>Pseudomonadati</taxon>
        <taxon>Pseudomonadota</taxon>
        <taxon>Gammaproteobacteria</taxon>
        <taxon>Nevskiales</taxon>
        <taxon>Nevskiaceae</taxon>
        <taxon>Sinimarinibacterium</taxon>
    </lineage>
</organism>
<evidence type="ECO:0008006" key="5">
    <source>
        <dbReference type="Google" id="ProtNLM"/>
    </source>
</evidence>
<accession>A0ABV2A6T2</accession>
<evidence type="ECO:0000313" key="4">
    <source>
        <dbReference type="Proteomes" id="UP001465331"/>
    </source>
</evidence>
<comment type="caution">
    <text evidence="3">The sequence shown here is derived from an EMBL/GenBank/DDBJ whole genome shotgun (WGS) entry which is preliminary data.</text>
</comment>
<protein>
    <recommendedName>
        <fullName evidence="5">Lipoprotein</fullName>
    </recommendedName>
</protein>
<reference evidence="3 4" key="1">
    <citation type="submission" date="2024-06" db="EMBL/GenBank/DDBJ databases">
        <authorList>
            <person name="Li Z."/>
            <person name="Jiang Y."/>
        </authorList>
    </citation>
    <scope>NUCLEOTIDE SEQUENCE [LARGE SCALE GENOMIC DNA]</scope>
    <source>
        <strain evidence="3 4">HSW-8</strain>
    </source>
</reference>
<dbReference type="EMBL" id="JBEPIJ010000002">
    <property type="protein sequence ID" value="MES0872968.1"/>
    <property type="molecule type" value="Genomic_DNA"/>
</dbReference>
<feature type="region of interest" description="Disordered" evidence="1">
    <location>
        <begin position="51"/>
        <end position="80"/>
    </location>
</feature>
<evidence type="ECO:0000256" key="2">
    <source>
        <dbReference type="SAM" id="SignalP"/>
    </source>
</evidence>
<dbReference type="RefSeq" id="WP_352887277.1">
    <property type="nucleotide sequence ID" value="NZ_JBEPIJ010000002.1"/>
</dbReference>
<name>A0ABV2A6T2_9GAMM</name>
<evidence type="ECO:0000313" key="3">
    <source>
        <dbReference type="EMBL" id="MES0872968.1"/>
    </source>
</evidence>
<keyword evidence="4" id="KW-1185">Reference proteome</keyword>
<evidence type="ECO:0000256" key="1">
    <source>
        <dbReference type="SAM" id="MobiDB-lite"/>
    </source>
</evidence>
<proteinExistence type="predicted"/>
<dbReference type="Proteomes" id="UP001465331">
    <property type="component" value="Unassembled WGS sequence"/>
</dbReference>
<keyword evidence="2" id="KW-0732">Signal</keyword>
<dbReference type="PROSITE" id="PS51257">
    <property type="entry name" value="PROKAR_LIPOPROTEIN"/>
    <property type="match status" value="1"/>
</dbReference>